<dbReference type="SUPFAM" id="SSF50685">
    <property type="entry name" value="Barwin-like endoglucanases"/>
    <property type="match status" value="1"/>
</dbReference>
<evidence type="ECO:0000259" key="3">
    <source>
        <dbReference type="Pfam" id="PF06725"/>
    </source>
</evidence>
<dbReference type="PANTHER" id="PTHR39160">
    <property type="entry name" value="CELL WALL-BINDING PROTEIN YOCH"/>
    <property type="match status" value="1"/>
</dbReference>
<protein>
    <recommendedName>
        <fullName evidence="3">3D domain-containing protein</fullName>
    </recommendedName>
</protein>
<dbReference type="GO" id="GO:0004553">
    <property type="term" value="F:hydrolase activity, hydrolyzing O-glycosyl compounds"/>
    <property type="evidence" value="ECO:0007669"/>
    <property type="project" value="InterPro"/>
</dbReference>
<dbReference type="GO" id="GO:0009254">
    <property type="term" value="P:peptidoglycan turnover"/>
    <property type="evidence" value="ECO:0007669"/>
    <property type="project" value="InterPro"/>
</dbReference>
<reference evidence="4 5" key="1">
    <citation type="submission" date="2015-09" db="EMBL/GenBank/DDBJ databases">
        <title>Spore heat resistance.</title>
        <authorList>
            <person name="Boekhorst J."/>
            <person name="Berendsen E.M."/>
            <person name="Wells-Bennik M.H."/>
            <person name="Kuipers O.P."/>
        </authorList>
    </citation>
    <scope>NUCLEOTIDE SEQUENCE [LARGE SCALE GENOMIC DNA]</scope>
    <source>
        <strain evidence="4 5">B4122</strain>
    </source>
</reference>
<keyword evidence="1" id="KW-0732">Signal</keyword>
<gene>
    <name evidence="4" type="ORF">B4122_0366</name>
</gene>
<organism evidence="4 5">
    <name type="scientific">Bacillus subtilis</name>
    <dbReference type="NCBI Taxonomy" id="1423"/>
    <lineage>
        <taxon>Bacteria</taxon>
        <taxon>Bacillati</taxon>
        <taxon>Bacillota</taxon>
        <taxon>Bacilli</taxon>
        <taxon>Bacillales</taxon>
        <taxon>Bacillaceae</taxon>
        <taxon>Bacillus</taxon>
    </lineage>
</organism>
<feature type="compositionally biased region" description="Basic residues" evidence="2">
    <location>
        <begin position="110"/>
        <end position="123"/>
    </location>
</feature>
<feature type="region of interest" description="Disordered" evidence="2">
    <location>
        <begin position="110"/>
        <end position="135"/>
    </location>
</feature>
<dbReference type="CDD" id="cd14667">
    <property type="entry name" value="3D_containing_proteins"/>
    <property type="match status" value="1"/>
</dbReference>
<name>A0AAP1HAE6_BACIU</name>
<dbReference type="Gene3D" id="2.40.40.10">
    <property type="entry name" value="RlpA-like domain"/>
    <property type="match status" value="1"/>
</dbReference>
<evidence type="ECO:0000256" key="2">
    <source>
        <dbReference type="SAM" id="MobiDB-lite"/>
    </source>
</evidence>
<dbReference type="Pfam" id="PF06725">
    <property type="entry name" value="3D"/>
    <property type="match status" value="1"/>
</dbReference>
<dbReference type="GO" id="GO:0019867">
    <property type="term" value="C:outer membrane"/>
    <property type="evidence" value="ECO:0007669"/>
    <property type="project" value="InterPro"/>
</dbReference>
<evidence type="ECO:0000313" key="4">
    <source>
        <dbReference type="EMBL" id="KZD95394.1"/>
    </source>
</evidence>
<sequence>MKIFKKLIDKHKKYVYHRINEMTLFATIGLLGIGLVYSAKNLYTHQDNQVLIKESFYLNKKEVRQKLIHEIDVPRILPRLKSEEEKQAESRKKYLNATITYLTEENKKAVKHTKTKKVQKTNKKRSEDKSASKSTYAKAMKSHEVVATAYTAFCSTGCTGKTRTGYDVSNTSYYNGKRIIAVDPEVIPLYSLVQVSYEGNSFQAYAIDTGGDIKNNRIDILMDSEQEANAFGRKNVRVRW</sequence>
<feature type="domain" description="3D" evidence="3">
    <location>
        <begin position="179"/>
        <end position="238"/>
    </location>
</feature>
<dbReference type="InterPro" id="IPR059180">
    <property type="entry name" value="3D_YorM"/>
</dbReference>
<dbReference type="InterPro" id="IPR036908">
    <property type="entry name" value="RlpA-like_sf"/>
</dbReference>
<dbReference type="PANTHER" id="PTHR39160:SF6">
    <property type="entry name" value="CELL WALL-BINDING PROTEIN YOCH"/>
    <property type="match status" value="1"/>
</dbReference>
<evidence type="ECO:0000256" key="1">
    <source>
        <dbReference type="ARBA" id="ARBA00022729"/>
    </source>
</evidence>
<evidence type="ECO:0000313" key="5">
    <source>
        <dbReference type="Proteomes" id="UP000076442"/>
    </source>
</evidence>
<dbReference type="InterPro" id="IPR051933">
    <property type="entry name" value="Resuscitation_pf_RpfB"/>
</dbReference>
<comment type="caution">
    <text evidence="4">The sequence shown here is derived from an EMBL/GenBank/DDBJ whole genome shotgun (WGS) entry which is preliminary data.</text>
</comment>
<proteinExistence type="predicted"/>
<accession>A0AAP1HAE6</accession>
<dbReference type="EMBL" id="LJZV01000001">
    <property type="protein sequence ID" value="KZD95394.1"/>
    <property type="molecule type" value="Genomic_DNA"/>
</dbReference>
<dbReference type="AlphaFoldDB" id="A0AAP1HAE6"/>
<dbReference type="Proteomes" id="UP000076442">
    <property type="component" value="Unassembled WGS sequence"/>
</dbReference>
<dbReference type="InterPro" id="IPR010611">
    <property type="entry name" value="3D_dom"/>
</dbReference>